<dbReference type="OrthoDB" id="2369050at2759"/>
<dbReference type="Gene3D" id="2.40.70.10">
    <property type="entry name" value="Acid Proteases"/>
    <property type="match status" value="1"/>
</dbReference>
<feature type="compositionally biased region" description="Polar residues" evidence="1">
    <location>
        <begin position="121"/>
        <end position="136"/>
    </location>
</feature>
<keyword evidence="3" id="KW-1185">Reference proteome</keyword>
<feature type="compositionally biased region" description="Polar residues" evidence="1">
    <location>
        <begin position="414"/>
        <end position="425"/>
    </location>
</feature>
<reference evidence="2 3" key="1">
    <citation type="journal article" date="2020" name="ISME J.">
        <title>Uncovering the hidden diversity of litter-decomposition mechanisms in mushroom-forming fungi.</title>
        <authorList>
            <person name="Floudas D."/>
            <person name="Bentzer J."/>
            <person name="Ahren D."/>
            <person name="Johansson T."/>
            <person name="Persson P."/>
            <person name="Tunlid A."/>
        </authorList>
    </citation>
    <scope>NUCLEOTIDE SEQUENCE [LARGE SCALE GENOMIC DNA]</scope>
    <source>
        <strain evidence="2 3">CBS 101986</strain>
    </source>
</reference>
<feature type="region of interest" description="Disordered" evidence="1">
    <location>
        <begin position="79"/>
        <end position="106"/>
    </location>
</feature>
<feature type="region of interest" description="Disordered" evidence="1">
    <location>
        <begin position="397"/>
        <end position="433"/>
    </location>
</feature>
<proteinExistence type="predicted"/>
<feature type="region of interest" description="Disordered" evidence="1">
    <location>
        <begin position="120"/>
        <end position="182"/>
    </location>
</feature>
<gene>
    <name evidence="2" type="ORF">D9619_008381</name>
</gene>
<organism evidence="2 3">
    <name type="scientific">Psilocybe cf. subviscida</name>
    <dbReference type="NCBI Taxonomy" id="2480587"/>
    <lineage>
        <taxon>Eukaryota</taxon>
        <taxon>Fungi</taxon>
        <taxon>Dikarya</taxon>
        <taxon>Basidiomycota</taxon>
        <taxon>Agaricomycotina</taxon>
        <taxon>Agaricomycetes</taxon>
        <taxon>Agaricomycetidae</taxon>
        <taxon>Agaricales</taxon>
        <taxon>Agaricineae</taxon>
        <taxon>Strophariaceae</taxon>
        <taxon>Psilocybe</taxon>
    </lineage>
</organism>
<accession>A0A8H5F0S8</accession>
<dbReference type="AlphaFoldDB" id="A0A8H5F0S8"/>
<evidence type="ECO:0000313" key="3">
    <source>
        <dbReference type="Proteomes" id="UP000567179"/>
    </source>
</evidence>
<dbReference type="Proteomes" id="UP000567179">
    <property type="component" value="Unassembled WGS sequence"/>
</dbReference>
<feature type="compositionally biased region" description="Low complexity" evidence="1">
    <location>
        <begin position="156"/>
        <end position="169"/>
    </location>
</feature>
<name>A0A8H5F0S8_9AGAR</name>
<feature type="compositionally biased region" description="Basic and acidic residues" evidence="1">
    <location>
        <begin position="88"/>
        <end position="99"/>
    </location>
</feature>
<evidence type="ECO:0000313" key="2">
    <source>
        <dbReference type="EMBL" id="KAF5319332.1"/>
    </source>
</evidence>
<comment type="caution">
    <text evidence="2">The sequence shown here is derived from an EMBL/GenBank/DDBJ whole genome shotgun (WGS) entry which is preliminary data.</text>
</comment>
<protein>
    <submittedName>
        <fullName evidence="2">Uncharacterized protein</fullName>
    </submittedName>
</protein>
<feature type="region of interest" description="Disordered" evidence="1">
    <location>
        <begin position="681"/>
        <end position="736"/>
    </location>
</feature>
<dbReference type="EMBL" id="JAACJJ010000029">
    <property type="protein sequence ID" value="KAF5319332.1"/>
    <property type="molecule type" value="Genomic_DNA"/>
</dbReference>
<evidence type="ECO:0000256" key="1">
    <source>
        <dbReference type="SAM" id="MobiDB-lite"/>
    </source>
</evidence>
<feature type="compositionally biased region" description="Pro residues" evidence="1">
    <location>
        <begin position="720"/>
        <end position="732"/>
    </location>
</feature>
<feature type="region of interest" description="Disordered" evidence="1">
    <location>
        <begin position="1"/>
        <end position="65"/>
    </location>
</feature>
<dbReference type="InterPro" id="IPR021109">
    <property type="entry name" value="Peptidase_aspartic_dom_sf"/>
</dbReference>
<sequence>MSNYHRSPPTREKPAITRAHSRASHPGDQSDLEAGNDLARHSRHRARIPGGFEETDHGDNTSHYADTTISRPLAQTQLPGELLGPSTEHGDTLSHHDSGEGDLDILLPSEDENFRGIEEYLNNTNSPSPSLASHSIPSDDEIHPSTNLNHPIRARTLSSSSSSSLSSLSDTDDDLPGITMADSTRTQPEESFVIGLSKAKDIPVLADGKRITPANVYAWARAVRQCKLRNKFTEQDAVEQIGGSFQSQFLADWFDANSTRLIAAGVDSYLTEFAAYVLDDNWARDVHGQILSSRQGAKPFKQWYVEMSNLNNILGMAPAGASVKKLSEDSLRAQLAANLTGDLRDYLNDNGTVDGITDVHKWALAVDKADTHLRRERARNAAQTASLLARMNMGGAAMGTAKPKKSLAERISTPAPSGSNNNPATPSLKKLTDPDKALLDEHKGCRRCRLFYAGHATAECPMAKAGTWPDPATLAPLTLETALAAKKRVPAGAALYTLPRDLEVRDDDEYYERLDWGDEPMDEDAELEEEEVEPADIPTDSCVSTPLSPLTLPHLVVHATIPHAMPSHPPVRIQALIDVGCPSAVISGTLAARLGLKRFPLPPGEDNLEDLSQSPLESTHFVRTSFTAAGWKSEEFEAKVIEKLHVPMLLGIPFLHQHHIVIDVRAGTAVDTRVNMNIARLPAPTSKSTGGRESAKPSASPASPLKVIHKSKNSTRPAPTTEPLPPQHPLPPLAGVTNPAPLLAAIRERIETLTQQERCSLRRCLTLT</sequence>